<feature type="domain" description="C2" evidence="2">
    <location>
        <begin position="1"/>
        <end position="105"/>
    </location>
</feature>
<dbReference type="Gene3D" id="2.60.40.150">
    <property type="entry name" value="C2 domain"/>
    <property type="match status" value="2"/>
</dbReference>
<accession>A0AAW2SGR9</accession>
<feature type="domain" description="C2" evidence="2">
    <location>
        <begin position="226"/>
        <end position="346"/>
    </location>
</feature>
<dbReference type="AlphaFoldDB" id="A0AAW2SGR9"/>
<dbReference type="PROSITE" id="PS50004">
    <property type="entry name" value="C2"/>
    <property type="match status" value="2"/>
</dbReference>
<evidence type="ECO:0000256" key="1">
    <source>
        <dbReference type="SAM" id="MobiDB-lite"/>
    </source>
</evidence>
<evidence type="ECO:0000259" key="2">
    <source>
        <dbReference type="PROSITE" id="PS50004"/>
    </source>
</evidence>
<dbReference type="CDD" id="cd04022">
    <property type="entry name" value="C2A_MCTP_PRT_plant"/>
    <property type="match status" value="1"/>
</dbReference>
<dbReference type="InterPro" id="IPR000008">
    <property type="entry name" value="C2_dom"/>
</dbReference>
<sequence>MAKLIVEVLDASDLMPKDGHGSASPFVEVEFDEQRQRTSTKPKDLNPCWNEKLVFNIKNPRDLPDQTIEVFVYNDNKQGHHKNFLGRVRISGMSVPFSDHEAVVHRYPLDKRGIFSHVKGDIALKIYSSVHGTGGVESFEPLEQVFQQHVDAVENHYNHHPNKPTETAPTPLQEINPNKFDDEQYYKGSHDKNKKKKKEKEMQFPGQKPEYGVVETRPPLAARMGYWGRDKTASTYDLVEQMNFLYAHVVKAKDLPVMDISGSLDPYVEVKVGNYKGVTKHLEKNQNPVWNSVFAFSKERLQTNLIEVTVKDKDIGKDDFVGKVLFDIAEVPQRVPPDSPLAPQWYKLVDKKGQKINQGEIMLAVWMGTQADEAFPEAWHSDAHSVSQQSLANTRSKVYFLAKIVLSPSPYDCSSRSGAIR</sequence>
<proteinExistence type="predicted"/>
<dbReference type="SUPFAM" id="SSF49562">
    <property type="entry name" value="C2 domain (Calcium/lipid-binding domain, CaLB)"/>
    <property type="match status" value="2"/>
</dbReference>
<gene>
    <name evidence="3" type="ORF">Sradi_2388800</name>
</gene>
<dbReference type="PANTHER" id="PTHR31425">
    <property type="entry name" value="PHOSPHORIBOSYLANTHRANILATE TRANSFERASE ISOFORM 1"/>
    <property type="match status" value="1"/>
</dbReference>
<organism evidence="3">
    <name type="scientific">Sesamum radiatum</name>
    <name type="common">Black benniseed</name>
    <dbReference type="NCBI Taxonomy" id="300843"/>
    <lineage>
        <taxon>Eukaryota</taxon>
        <taxon>Viridiplantae</taxon>
        <taxon>Streptophyta</taxon>
        <taxon>Embryophyta</taxon>
        <taxon>Tracheophyta</taxon>
        <taxon>Spermatophyta</taxon>
        <taxon>Magnoliopsida</taxon>
        <taxon>eudicotyledons</taxon>
        <taxon>Gunneridae</taxon>
        <taxon>Pentapetalae</taxon>
        <taxon>asterids</taxon>
        <taxon>lamiids</taxon>
        <taxon>Lamiales</taxon>
        <taxon>Pedaliaceae</taxon>
        <taxon>Sesamum</taxon>
    </lineage>
</organism>
<dbReference type="InterPro" id="IPR047259">
    <property type="entry name" value="QUIRKY-like"/>
</dbReference>
<dbReference type="EMBL" id="JACGWJ010000010">
    <property type="protein sequence ID" value="KAL0391660.1"/>
    <property type="molecule type" value="Genomic_DNA"/>
</dbReference>
<evidence type="ECO:0000313" key="3">
    <source>
        <dbReference type="EMBL" id="KAL0391660.1"/>
    </source>
</evidence>
<feature type="compositionally biased region" description="Polar residues" evidence="1">
    <location>
        <begin position="164"/>
        <end position="176"/>
    </location>
</feature>
<dbReference type="Pfam" id="PF00168">
    <property type="entry name" value="C2"/>
    <property type="match status" value="2"/>
</dbReference>
<dbReference type="FunFam" id="2.60.40.150:FF:000128">
    <property type="entry name" value="C2 domain-containing protein"/>
    <property type="match status" value="1"/>
</dbReference>
<reference evidence="3" key="2">
    <citation type="journal article" date="2024" name="Plant">
        <title>Genomic evolution and insights into agronomic trait innovations of Sesamum species.</title>
        <authorList>
            <person name="Miao H."/>
            <person name="Wang L."/>
            <person name="Qu L."/>
            <person name="Liu H."/>
            <person name="Sun Y."/>
            <person name="Le M."/>
            <person name="Wang Q."/>
            <person name="Wei S."/>
            <person name="Zheng Y."/>
            <person name="Lin W."/>
            <person name="Duan Y."/>
            <person name="Cao H."/>
            <person name="Xiong S."/>
            <person name="Wang X."/>
            <person name="Wei L."/>
            <person name="Li C."/>
            <person name="Ma Q."/>
            <person name="Ju M."/>
            <person name="Zhao R."/>
            <person name="Li G."/>
            <person name="Mu C."/>
            <person name="Tian Q."/>
            <person name="Mei H."/>
            <person name="Zhang T."/>
            <person name="Gao T."/>
            <person name="Zhang H."/>
        </authorList>
    </citation>
    <scope>NUCLEOTIDE SEQUENCE</scope>
    <source>
        <strain evidence="3">G02</strain>
    </source>
</reference>
<comment type="caution">
    <text evidence="3">The sequence shown here is derived from an EMBL/GenBank/DDBJ whole genome shotgun (WGS) entry which is preliminary data.</text>
</comment>
<feature type="compositionally biased region" description="Basic and acidic residues" evidence="1">
    <location>
        <begin position="179"/>
        <end position="191"/>
    </location>
</feature>
<name>A0AAW2SGR9_SESRA</name>
<protein>
    <submittedName>
        <fullName evidence="3">FT-interacting protein 7</fullName>
    </submittedName>
</protein>
<dbReference type="CDD" id="cd08378">
    <property type="entry name" value="C2B_MCTP_PRT_plant"/>
    <property type="match status" value="1"/>
</dbReference>
<dbReference type="SMART" id="SM00239">
    <property type="entry name" value="C2"/>
    <property type="match status" value="2"/>
</dbReference>
<reference evidence="3" key="1">
    <citation type="submission" date="2020-06" db="EMBL/GenBank/DDBJ databases">
        <authorList>
            <person name="Li T."/>
            <person name="Hu X."/>
            <person name="Zhang T."/>
            <person name="Song X."/>
            <person name="Zhang H."/>
            <person name="Dai N."/>
            <person name="Sheng W."/>
            <person name="Hou X."/>
            <person name="Wei L."/>
        </authorList>
    </citation>
    <scope>NUCLEOTIDE SEQUENCE</scope>
    <source>
        <strain evidence="3">G02</strain>
        <tissue evidence="3">Leaf</tissue>
    </source>
</reference>
<dbReference type="PANTHER" id="PTHR31425:SF22">
    <property type="entry name" value="MULTIPLE C2 DOMAIN AND TRANSMEMBRANE REGION PROTEIN 6"/>
    <property type="match status" value="1"/>
</dbReference>
<dbReference type="InterPro" id="IPR047257">
    <property type="entry name" value="C2B_MCTP_PRT_plant"/>
</dbReference>
<feature type="region of interest" description="Disordered" evidence="1">
    <location>
        <begin position="157"/>
        <end position="212"/>
    </location>
</feature>
<dbReference type="InterPro" id="IPR035892">
    <property type="entry name" value="C2_domain_sf"/>
</dbReference>